<organism evidence="1 2">
    <name type="scientific">Pleurodeles waltl</name>
    <name type="common">Iberian ribbed newt</name>
    <dbReference type="NCBI Taxonomy" id="8319"/>
    <lineage>
        <taxon>Eukaryota</taxon>
        <taxon>Metazoa</taxon>
        <taxon>Chordata</taxon>
        <taxon>Craniata</taxon>
        <taxon>Vertebrata</taxon>
        <taxon>Euteleostomi</taxon>
        <taxon>Amphibia</taxon>
        <taxon>Batrachia</taxon>
        <taxon>Caudata</taxon>
        <taxon>Salamandroidea</taxon>
        <taxon>Salamandridae</taxon>
        <taxon>Pleurodelinae</taxon>
        <taxon>Pleurodeles</taxon>
    </lineage>
</organism>
<evidence type="ECO:0000313" key="2">
    <source>
        <dbReference type="Proteomes" id="UP001066276"/>
    </source>
</evidence>
<name>A0AAV7MRF5_PLEWA</name>
<reference evidence="1" key="1">
    <citation type="journal article" date="2022" name="bioRxiv">
        <title>Sequencing and chromosome-scale assembly of the giantPleurodeles waltlgenome.</title>
        <authorList>
            <person name="Brown T."/>
            <person name="Elewa A."/>
            <person name="Iarovenko S."/>
            <person name="Subramanian E."/>
            <person name="Araus A.J."/>
            <person name="Petzold A."/>
            <person name="Susuki M."/>
            <person name="Suzuki K.-i.T."/>
            <person name="Hayashi T."/>
            <person name="Toyoda A."/>
            <person name="Oliveira C."/>
            <person name="Osipova E."/>
            <person name="Leigh N.D."/>
            <person name="Simon A."/>
            <person name="Yun M.H."/>
        </authorList>
    </citation>
    <scope>NUCLEOTIDE SEQUENCE</scope>
    <source>
        <strain evidence="1">20211129_DDA</strain>
        <tissue evidence="1">Liver</tissue>
    </source>
</reference>
<evidence type="ECO:0000313" key="1">
    <source>
        <dbReference type="EMBL" id="KAJ1102845.1"/>
    </source>
</evidence>
<dbReference type="EMBL" id="JANPWB010000013">
    <property type="protein sequence ID" value="KAJ1102845.1"/>
    <property type="molecule type" value="Genomic_DNA"/>
</dbReference>
<sequence>MLCYLFGAETLSTVLEIREPADPWQPARLWEHPHVPSLPGSYITRTEALYKRPTIPGDTIAFFPDLQWQSSSQKGLHPGKKEATAPRHTMLSLPSLTAHRRLWQSQDTGIAAGRGRASPETESPGDTHRIQVLDPLGLQWCRASPGTCFSDNDRRQRRETE</sequence>
<accession>A0AAV7MRF5</accession>
<dbReference type="Proteomes" id="UP001066276">
    <property type="component" value="Chromosome 9"/>
</dbReference>
<dbReference type="AlphaFoldDB" id="A0AAV7MRF5"/>
<gene>
    <name evidence="1" type="ORF">NDU88_000286</name>
</gene>
<protein>
    <submittedName>
        <fullName evidence="1">Uncharacterized protein</fullName>
    </submittedName>
</protein>
<proteinExistence type="predicted"/>
<comment type="caution">
    <text evidence="1">The sequence shown here is derived from an EMBL/GenBank/DDBJ whole genome shotgun (WGS) entry which is preliminary data.</text>
</comment>
<keyword evidence="2" id="KW-1185">Reference proteome</keyword>